<comment type="caution">
    <text evidence="4">The sequence shown here is derived from an EMBL/GenBank/DDBJ whole genome shotgun (WGS) entry which is preliminary data.</text>
</comment>
<dbReference type="GO" id="GO:0003723">
    <property type="term" value="F:RNA binding"/>
    <property type="evidence" value="ECO:0007669"/>
    <property type="project" value="InterPro"/>
</dbReference>
<dbReference type="InterPro" id="IPR046848">
    <property type="entry name" value="E_motif"/>
</dbReference>
<dbReference type="Pfam" id="PF13041">
    <property type="entry name" value="PPR_2"/>
    <property type="match status" value="3"/>
</dbReference>
<feature type="repeat" description="PPR" evidence="2">
    <location>
        <begin position="719"/>
        <end position="753"/>
    </location>
</feature>
<dbReference type="PANTHER" id="PTHR47926">
    <property type="entry name" value="PENTATRICOPEPTIDE REPEAT-CONTAINING PROTEIN"/>
    <property type="match status" value="1"/>
</dbReference>
<dbReference type="FunFam" id="1.25.40.10:FF:000073">
    <property type="entry name" value="Pentatricopeptide repeat-containing protein chloroplastic"/>
    <property type="match status" value="1"/>
</dbReference>
<name>A0A835HE73_9MAGN</name>
<dbReference type="PANTHER" id="PTHR47926:SF512">
    <property type="entry name" value="REPEAT (PPR) SUPERFAMILY PROTEIN, PUTATIVE-RELATED"/>
    <property type="match status" value="1"/>
</dbReference>
<evidence type="ECO:0000313" key="5">
    <source>
        <dbReference type="Proteomes" id="UP000631114"/>
    </source>
</evidence>
<feature type="repeat" description="PPR" evidence="2">
    <location>
        <begin position="549"/>
        <end position="579"/>
    </location>
</feature>
<feature type="domain" description="DYW" evidence="3">
    <location>
        <begin position="797"/>
        <end position="886"/>
    </location>
</feature>
<dbReference type="FunFam" id="1.25.40.10:FF:000679">
    <property type="entry name" value="Pentatricopeptide repeat-containing protein At5g03800"/>
    <property type="match status" value="1"/>
</dbReference>
<proteinExistence type="predicted"/>
<keyword evidence="5" id="KW-1185">Reference proteome</keyword>
<feature type="repeat" description="PPR" evidence="2">
    <location>
        <begin position="580"/>
        <end position="614"/>
    </location>
</feature>
<gene>
    <name evidence="4" type="ORF">IFM89_012926</name>
</gene>
<evidence type="ECO:0000313" key="4">
    <source>
        <dbReference type="EMBL" id="KAF9596727.1"/>
    </source>
</evidence>
<dbReference type="GO" id="GO:0008270">
    <property type="term" value="F:zinc ion binding"/>
    <property type="evidence" value="ECO:0007669"/>
    <property type="project" value="InterPro"/>
</dbReference>
<dbReference type="EMBL" id="JADFTS010000007">
    <property type="protein sequence ID" value="KAF9596727.1"/>
    <property type="molecule type" value="Genomic_DNA"/>
</dbReference>
<organism evidence="4 5">
    <name type="scientific">Coptis chinensis</name>
    <dbReference type="NCBI Taxonomy" id="261450"/>
    <lineage>
        <taxon>Eukaryota</taxon>
        <taxon>Viridiplantae</taxon>
        <taxon>Streptophyta</taxon>
        <taxon>Embryophyta</taxon>
        <taxon>Tracheophyta</taxon>
        <taxon>Spermatophyta</taxon>
        <taxon>Magnoliopsida</taxon>
        <taxon>Ranunculales</taxon>
        <taxon>Ranunculaceae</taxon>
        <taxon>Coptidoideae</taxon>
        <taxon>Coptis</taxon>
    </lineage>
</organism>
<evidence type="ECO:0000256" key="1">
    <source>
        <dbReference type="ARBA" id="ARBA00022737"/>
    </source>
</evidence>
<feature type="repeat" description="PPR" evidence="2">
    <location>
        <begin position="211"/>
        <end position="245"/>
    </location>
</feature>
<dbReference type="AlphaFoldDB" id="A0A835HE73"/>
<protein>
    <recommendedName>
        <fullName evidence="3">DYW domain-containing protein</fullName>
    </recommendedName>
</protein>
<evidence type="ECO:0000256" key="2">
    <source>
        <dbReference type="PROSITE-ProRule" id="PRU00708"/>
    </source>
</evidence>
<dbReference type="InterPro" id="IPR011990">
    <property type="entry name" value="TPR-like_helical_dom_sf"/>
</dbReference>
<dbReference type="Pfam" id="PF14432">
    <property type="entry name" value="DYW_deaminase"/>
    <property type="match status" value="1"/>
</dbReference>
<dbReference type="PROSITE" id="PS51375">
    <property type="entry name" value="PPR"/>
    <property type="match status" value="8"/>
</dbReference>
<dbReference type="InterPro" id="IPR002885">
    <property type="entry name" value="PPR_rpt"/>
</dbReference>
<evidence type="ECO:0000259" key="3">
    <source>
        <dbReference type="Pfam" id="PF14432"/>
    </source>
</evidence>
<feature type="repeat" description="PPR" evidence="2">
    <location>
        <begin position="313"/>
        <end position="347"/>
    </location>
</feature>
<dbReference type="Proteomes" id="UP000631114">
    <property type="component" value="Unassembled WGS sequence"/>
</dbReference>
<keyword evidence="1" id="KW-0677">Repeat</keyword>
<dbReference type="FunFam" id="1.25.40.10:FF:002102">
    <property type="entry name" value="Pentatricopeptide repeat-containing protein103"/>
    <property type="match status" value="1"/>
</dbReference>
<dbReference type="OrthoDB" id="745501at2759"/>
<dbReference type="InterPro" id="IPR046960">
    <property type="entry name" value="PPR_At4g14850-like_plant"/>
</dbReference>
<feature type="repeat" description="PPR" evidence="2">
    <location>
        <begin position="375"/>
        <end position="409"/>
    </location>
</feature>
<dbReference type="Gene3D" id="1.25.40.10">
    <property type="entry name" value="Tetratricopeptide repeat domain"/>
    <property type="match status" value="6"/>
</dbReference>
<dbReference type="Pfam" id="PF20430">
    <property type="entry name" value="Eplus_motif"/>
    <property type="match status" value="1"/>
</dbReference>
<dbReference type="NCBIfam" id="TIGR00756">
    <property type="entry name" value="PPR"/>
    <property type="match status" value="7"/>
</dbReference>
<accession>A0A835HE73</accession>
<sequence length="886" mass="100427">MASSSSSSFPSLLPQHYSFPFPIYSKSSNTISITPQTLLLKPKTQHTKPLLSPKQHKKHSFDNFISPNKVVDATTISENNFHHLLRLSIRNEDILIAKAVHASVLKVEENAHVLNILISTYIKLWNFNYAYNSFSKLPCPDVVSYTTLMSAYAKCGRENEAIGLFFKMRLSGIKPNEYTFVAILSACVRVLDLRLGLQIHALVVKLGYCCFTYVCNALVDLYVKCGRIDTSVQLFEEMIKRDLASWNTVISGLVKELEYERAFGFFRDMLRIDGFRVDQFSLTNLLVASTEGFNYLKGRECHAHALKNGFGSNLSVNNALIGFYSKCGSVDDVVSIFERMPEKDVITWTGMVIAFMKFGMVESALKAFVQMPTKSCISYNALLSGFCHNGEGLQALKLFQGMLERGMELSDFTLTSIVNACALLSQVEISKQIHGFVIKFGFGSNPWIEAALLDMCTRCGRMAHAKKMFDRWSYEQNRSLVWTSMICGYARNGQPDESVSLFRRMQAEGDVLVDEVASTAVLGVCGSLGFRDLGKQIHCYVYKYGFLSDLGVCNSLISMYSKCGDMAEAVNCFRLMDNHDVISWNSLISGHLLSRHGDKALAVWSEMERVGVEPDSLTFVLILSAYRHTSSNLLEDCRDLFHSMKINYNIQLTSEHYASMVGVLGYWDCYDEAEEMVDNMPFDPDASVWRALLDSCRLRAKTKLGKKVVERLVNMEPKDPSTYILVSNLYSASGRWNCFERVREEMREKGLQKHPSRSWVIHQNKIHSFFARDKSHLLSKEIYAGLSELIPRCMKAGYVPNTSFVLHDVEEHQKKEFLYCHSAKLAVMYGILYTRHAQIVKNIHLCGDCHTFFKYASTVLGREISLRDASGFHIFRNGQCSCKDYW</sequence>
<reference evidence="4 5" key="1">
    <citation type="submission" date="2020-10" db="EMBL/GenBank/DDBJ databases">
        <title>The Coptis chinensis genome and diversification of protoberbering-type alkaloids.</title>
        <authorList>
            <person name="Wang B."/>
            <person name="Shu S."/>
            <person name="Song C."/>
            <person name="Liu Y."/>
        </authorList>
    </citation>
    <scope>NUCLEOTIDE SEQUENCE [LARGE SCALE GENOMIC DNA]</scope>
    <source>
        <strain evidence="4">HL-2020</strain>
        <tissue evidence="4">Leaf</tissue>
    </source>
</reference>
<dbReference type="GO" id="GO:0009451">
    <property type="term" value="P:RNA modification"/>
    <property type="evidence" value="ECO:0007669"/>
    <property type="project" value="InterPro"/>
</dbReference>
<dbReference type="InterPro" id="IPR032867">
    <property type="entry name" value="DYW_dom"/>
</dbReference>
<feature type="repeat" description="PPR" evidence="2">
    <location>
        <begin position="141"/>
        <end position="175"/>
    </location>
</feature>
<feature type="repeat" description="PPR" evidence="2">
    <location>
        <begin position="478"/>
        <end position="512"/>
    </location>
</feature>
<dbReference type="FunFam" id="1.25.40.10:FF:001564">
    <property type="entry name" value="Pentatricopeptide repeat-containing protein103"/>
    <property type="match status" value="1"/>
</dbReference>
<dbReference type="Pfam" id="PF01535">
    <property type="entry name" value="PPR"/>
    <property type="match status" value="6"/>
</dbReference>
<dbReference type="InterPro" id="IPR046849">
    <property type="entry name" value="E2_motif"/>
</dbReference>
<dbReference type="Pfam" id="PF20431">
    <property type="entry name" value="E_motif"/>
    <property type="match status" value="1"/>
</dbReference>